<accession>A0A9P0P3V5</accession>
<sequence length="227" mass="26316">MDIDGVKKKIKSLRSYFSKEHQKVIRKKSGAESDEIYVSPWFAYKQLLFTADSVTPRETRESSTEDEKDTPAEILNRENSATSQSTCISEDEHEFTLPPIRKKRNIKSTTIDDKEAEAYNFMKKTSEELSRKDEFTTYGQLIAHKIRNLNTFNRLIAQQRINNILFNLEMQQITGAAATHNVTEMRNGTEMRNATEIQNMTEIHNVTDMRNMTEIHNFTEIPETQAD</sequence>
<name>A0A9P0P3V5_ACAOB</name>
<dbReference type="EMBL" id="CAKOFQ010006759">
    <property type="protein sequence ID" value="CAH1969050.1"/>
    <property type="molecule type" value="Genomic_DNA"/>
</dbReference>
<dbReference type="InterPro" id="IPR006578">
    <property type="entry name" value="MADF-dom"/>
</dbReference>
<proteinExistence type="predicted"/>
<keyword evidence="4" id="KW-1185">Reference proteome</keyword>
<dbReference type="PANTHER" id="PTHR21505">
    <property type="entry name" value="MADF DOMAIN-CONTAINING PROTEIN-RELATED"/>
    <property type="match status" value="1"/>
</dbReference>
<protein>
    <recommendedName>
        <fullName evidence="2">MADF domain-containing protein</fullName>
    </recommendedName>
</protein>
<evidence type="ECO:0000313" key="4">
    <source>
        <dbReference type="Proteomes" id="UP001152888"/>
    </source>
</evidence>
<dbReference type="Proteomes" id="UP001152888">
    <property type="component" value="Unassembled WGS sequence"/>
</dbReference>
<feature type="region of interest" description="Disordered" evidence="1">
    <location>
        <begin position="54"/>
        <end position="92"/>
    </location>
</feature>
<evidence type="ECO:0000313" key="3">
    <source>
        <dbReference type="EMBL" id="CAH1969050.1"/>
    </source>
</evidence>
<evidence type="ECO:0000256" key="1">
    <source>
        <dbReference type="SAM" id="MobiDB-lite"/>
    </source>
</evidence>
<dbReference type="PANTHER" id="PTHR21505:SF12">
    <property type="entry name" value="MADF DOMAIN-CONTAINING PROTEIN-RELATED"/>
    <property type="match status" value="1"/>
</dbReference>
<organism evidence="3 4">
    <name type="scientific">Acanthoscelides obtectus</name>
    <name type="common">Bean weevil</name>
    <name type="synonym">Bruchus obtectus</name>
    <dbReference type="NCBI Taxonomy" id="200917"/>
    <lineage>
        <taxon>Eukaryota</taxon>
        <taxon>Metazoa</taxon>
        <taxon>Ecdysozoa</taxon>
        <taxon>Arthropoda</taxon>
        <taxon>Hexapoda</taxon>
        <taxon>Insecta</taxon>
        <taxon>Pterygota</taxon>
        <taxon>Neoptera</taxon>
        <taxon>Endopterygota</taxon>
        <taxon>Coleoptera</taxon>
        <taxon>Polyphaga</taxon>
        <taxon>Cucujiformia</taxon>
        <taxon>Chrysomeloidea</taxon>
        <taxon>Chrysomelidae</taxon>
        <taxon>Bruchinae</taxon>
        <taxon>Bruchini</taxon>
        <taxon>Acanthoscelides</taxon>
    </lineage>
</organism>
<feature type="compositionally biased region" description="Polar residues" evidence="1">
    <location>
        <begin position="77"/>
        <end position="88"/>
    </location>
</feature>
<feature type="compositionally biased region" description="Basic and acidic residues" evidence="1">
    <location>
        <begin position="55"/>
        <end position="71"/>
    </location>
</feature>
<feature type="domain" description="MADF" evidence="2">
    <location>
        <begin position="3"/>
        <end position="49"/>
    </location>
</feature>
<dbReference type="AlphaFoldDB" id="A0A9P0P3V5"/>
<dbReference type="Pfam" id="PF10545">
    <property type="entry name" value="MADF_DNA_bdg"/>
    <property type="match status" value="1"/>
</dbReference>
<comment type="caution">
    <text evidence="3">The sequence shown here is derived from an EMBL/GenBank/DDBJ whole genome shotgun (WGS) entry which is preliminary data.</text>
</comment>
<evidence type="ECO:0000259" key="2">
    <source>
        <dbReference type="Pfam" id="PF10545"/>
    </source>
</evidence>
<gene>
    <name evidence="3" type="ORF">ACAOBT_LOCUS8196</name>
</gene>
<dbReference type="OrthoDB" id="8115787at2759"/>
<reference evidence="3" key="1">
    <citation type="submission" date="2022-03" db="EMBL/GenBank/DDBJ databases">
        <authorList>
            <person name="Sayadi A."/>
        </authorList>
    </citation>
    <scope>NUCLEOTIDE SEQUENCE</scope>
</reference>